<feature type="transmembrane region" description="Helical" evidence="2">
    <location>
        <begin position="202"/>
        <end position="225"/>
    </location>
</feature>
<gene>
    <name evidence="3" type="ORF">GTQ48_07995</name>
</gene>
<keyword evidence="2" id="KW-0812">Transmembrane</keyword>
<keyword evidence="4" id="KW-1185">Reference proteome</keyword>
<dbReference type="Proteomes" id="UP000471381">
    <property type="component" value="Unassembled WGS sequence"/>
</dbReference>
<sequence>MKIFDVLKSESILTNTDANRVITTTLQNQNSEIYDGVIESKGRNTVQDNEGNSRRVLLSRAASHKELLKSGKIESAISKVKQVKHRALPEGRNYVDAISKEVKEELRAKNEKEASLSKFREDNKLTHSASYSENPGKVWGYLILAMILEGIINSFFLSKASEFGLVGGFALAFAISFVNLAMALGFVIGLQYFRHVKSGTSLAGAVGLIVSFLIMCGVALLVGHYRAALDEDVDSASSMAVNSLMAEPFGIATFESWLLTAVTIGIFVFFVIKLIFKDELYPGYGKITRETKAARKAYTSKKSQAMKKVSQIKQELNQQFETAHEELNILAKTLEEDSEALDLLYQDYQSYLSLQKSEFETFCEICRQRFSHECTQILDKKADLSKPMPPLEFSELKSLISSEDAALFKIKREAINEFQFSELETLRTEYQNAVNDIDLFKETA</sequence>
<dbReference type="RefSeq" id="WP_163106111.1">
    <property type="nucleotide sequence ID" value="NZ_JAAAWO010000004.1"/>
</dbReference>
<proteinExistence type="predicted"/>
<organism evidence="3 4">
    <name type="scientific">Alteromonas genovensis</name>
    <dbReference type="NCBI Taxonomy" id="471225"/>
    <lineage>
        <taxon>Bacteria</taxon>
        <taxon>Pseudomonadati</taxon>
        <taxon>Pseudomonadota</taxon>
        <taxon>Gammaproteobacteria</taxon>
        <taxon>Alteromonadales</taxon>
        <taxon>Alteromonadaceae</taxon>
        <taxon>Alteromonas/Salinimonas group</taxon>
        <taxon>Alteromonas</taxon>
    </lineage>
</organism>
<evidence type="ECO:0000256" key="1">
    <source>
        <dbReference type="SAM" id="Coils"/>
    </source>
</evidence>
<keyword evidence="1" id="KW-0175">Coiled coil</keyword>
<evidence type="ECO:0000256" key="2">
    <source>
        <dbReference type="SAM" id="Phobius"/>
    </source>
</evidence>
<accession>A0A6N9TIU8</accession>
<evidence type="ECO:0000313" key="3">
    <source>
        <dbReference type="EMBL" id="NDW15459.1"/>
    </source>
</evidence>
<keyword evidence="2" id="KW-1133">Transmembrane helix</keyword>
<reference evidence="3 4" key="1">
    <citation type="submission" date="2020-01" db="EMBL/GenBank/DDBJ databases">
        <title>Genomes of bacteria type strains.</title>
        <authorList>
            <person name="Chen J."/>
            <person name="Zhu S."/>
            <person name="Yang J."/>
        </authorList>
    </citation>
    <scope>NUCLEOTIDE SEQUENCE [LARGE SCALE GENOMIC DNA]</scope>
    <source>
        <strain evidence="3 4">LMG 24078</strain>
    </source>
</reference>
<feature type="transmembrane region" description="Helical" evidence="2">
    <location>
        <begin position="138"/>
        <end position="157"/>
    </location>
</feature>
<protein>
    <submittedName>
        <fullName evidence="3">Uncharacterized protein</fullName>
    </submittedName>
</protein>
<comment type="caution">
    <text evidence="3">The sequence shown here is derived from an EMBL/GenBank/DDBJ whole genome shotgun (WGS) entry which is preliminary data.</text>
</comment>
<feature type="transmembrane region" description="Helical" evidence="2">
    <location>
        <begin position="163"/>
        <end position="190"/>
    </location>
</feature>
<dbReference type="AlphaFoldDB" id="A0A6N9TIU8"/>
<name>A0A6N9TIU8_9ALTE</name>
<feature type="coiled-coil region" evidence="1">
    <location>
        <begin position="306"/>
        <end position="337"/>
    </location>
</feature>
<feature type="transmembrane region" description="Helical" evidence="2">
    <location>
        <begin position="257"/>
        <end position="276"/>
    </location>
</feature>
<evidence type="ECO:0000313" key="4">
    <source>
        <dbReference type="Proteomes" id="UP000471381"/>
    </source>
</evidence>
<keyword evidence="2" id="KW-0472">Membrane</keyword>
<dbReference type="EMBL" id="JAAAWO010000004">
    <property type="protein sequence ID" value="NDW15459.1"/>
    <property type="molecule type" value="Genomic_DNA"/>
</dbReference>